<evidence type="ECO:0000313" key="3">
    <source>
        <dbReference type="Proteomes" id="UP000078561"/>
    </source>
</evidence>
<protein>
    <submittedName>
        <fullName evidence="2">Uncharacterized protein</fullName>
    </submittedName>
</protein>
<feature type="signal peptide" evidence="1">
    <location>
        <begin position="1"/>
        <end position="19"/>
    </location>
</feature>
<proteinExistence type="predicted"/>
<sequence length="115" mass="12224">MKTLKLTMAILLNTSLSSATPPLGSQNAAVVYKNPAETGSMEPGKCIAFQKAASQTVESITCPMDVACAIYFLADCTDPMSFDHFLFSANERITSEDFGDAYPVGSIECSAVVLD</sequence>
<accession>A0A163KCE1</accession>
<keyword evidence="3" id="KW-1185">Reference proteome</keyword>
<gene>
    <name evidence="2" type="primary">ABSGL_15525.1 scaffold 17607</name>
</gene>
<organism evidence="2">
    <name type="scientific">Absidia glauca</name>
    <name type="common">Pin mould</name>
    <dbReference type="NCBI Taxonomy" id="4829"/>
    <lineage>
        <taxon>Eukaryota</taxon>
        <taxon>Fungi</taxon>
        <taxon>Fungi incertae sedis</taxon>
        <taxon>Mucoromycota</taxon>
        <taxon>Mucoromycotina</taxon>
        <taxon>Mucoromycetes</taxon>
        <taxon>Mucorales</taxon>
        <taxon>Cunninghamellaceae</taxon>
        <taxon>Absidia</taxon>
    </lineage>
</organism>
<dbReference type="InParanoid" id="A0A163KCE1"/>
<reference evidence="2" key="1">
    <citation type="submission" date="2016-04" db="EMBL/GenBank/DDBJ databases">
        <authorList>
            <person name="Evans L.H."/>
            <person name="Alamgir A."/>
            <person name="Owens N."/>
            <person name="Weber N.D."/>
            <person name="Virtaneva K."/>
            <person name="Barbian K."/>
            <person name="Babar A."/>
            <person name="Rosenke K."/>
        </authorList>
    </citation>
    <scope>NUCLEOTIDE SEQUENCE [LARGE SCALE GENOMIC DNA]</scope>
    <source>
        <strain evidence="2">CBS 101.48</strain>
    </source>
</reference>
<name>A0A163KCE1_ABSGL</name>
<dbReference type="AlphaFoldDB" id="A0A163KCE1"/>
<evidence type="ECO:0000313" key="2">
    <source>
        <dbReference type="EMBL" id="SAM09816.1"/>
    </source>
</evidence>
<dbReference type="EMBL" id="LT555210">
    <property type="protein sequence ID" value="SAM09816.1"/>
    <property type="molecule type" value="Genomic_DNA"/>
</dbReference>
<dbReference type="Proteomes" id="UP000078561">
    <property type="component" value="Unassembled WGS sequence"/>
</dbReference>
<feature type="chain" id="PRO_5007843693" evidence="1">
    <location>
        <begin position="20"/>
        <end position="115"/>
    </location>
</feature>
<evidence type="ECO:0000256" key="1">
    <source>
        <dbReference type="SAM" id="SignalP"/>
    </source>
</evidence>
<keyword evidence="1" id="KW-0732">Signal</keyword>